<dbReference type="Proteomes" id="UP000076738">
    <property type="component" value="Unassembled WGS sequence"/>
</dbReference>
<evidence type="ECO:0000256" key="1">
    <source>
        <dbReference type="ARBA" id="ARBA00004496"/>
    </source>
</evidence>
<organism evidence="13 14">
    <name type="scientific">Calocera viscosa (strain TUFC12733)</name>
    <dbReference type="NCBI Taxonomy" id="1330018"/>
    <lineage>
        <taxon>Eukaryota</taxon>
        <taxon>Fungi</taxon>
        <taxon>Dikarya</taxon>
        <taxon>Basidiomycota</taxon>
        <taxon>Agaricomycotina</taxon>
        <taxon>Dacrymycetes</taxon>
        <taxon>Dacrymycetales</taxon>
        <taxon>Dacrymycetaceae</taxon>
        <taxon>Calocera</taxon>
    </lineage>
</organism>
<comment type="subcellular location">
    <subcellularLocation>
        <location evidence="1">Cytoplasm</location>
    </subcellularLocation>
</comment>
<dbReference type="PROSITE" id="PS51867">
    <property type="entry name" value="ZF_RING_GID"/>
    <property type="match status" value="1"/>
</dbReference>
<evidence type="ECO:0000313" key="14">
    <source>
        <dbReference type="Proteomes" id="UP000076738"/>
    </source>
</evidence>
<keyword evidence="14" id="KW-1185">Reference proteome</keyword>
<evidence type="ECO:0000256" key="2">
    <source>
        <dbReference type="ARBA" id="ARBA00022490"/>
    </source>
</evidence>
<evidence type="ECO:0000256" key="8">
    <source>
        <dbReference type="ARBA" id="ARBA00080744"/>
    </source>
</evidence>
<dbReference type="InterPro" id="IPR044063">
    <property type="entry name" value="ZF_RING_GID"/>
</dbReference>
<dbReference type="SUPFAM" id="SSF57850">
    <property type="entry name" value="RING/U-box"/>
    <property type="match status" value="1"/>
</dbReference>
<accession>A0A167L006</accession>
<feature type="zinc finger region" description="RING-Gid-type" evidence="9">
    <location>
        <begin position="355"/>
        <end position="397"/>
    </location>
</feature>
<dbReference type="GO" id="GO:0008270">
    <property type="term" value="F:zinc ion binding"/>
    <property type="evidence" value="ECO:0007669"/>
    <property type="project" value="UniProtKB-KW"/>
</dbReference>
<proteinExistence type="inferred from homology"/>
<feature type="region of interest" description="Disordered" evidence="10">
    <location>
        <begin position="17"/>
        <end position="47"/>
    </location>
</feature>
<dbReference type="InterPro" id="IPR006595">
    <property type="entry name" value="CTLH_C"/>
</dbReference>
<dbReference type="PANTHER" id="PTHR12170:SF3">
    <property type="entry name" value="GH10162P"/>
    <property type="match status" value="1"/>
</dbReference>
<sequence>MMEELLKELAALEAATSFLPSPSSPSTSAAAPTTPTPNGKGKSKASSVSEALDTLLSQLEHAKAALAAGEAAQEVVRGVVRDVEETRRGVDERQKEGVKAFTEFGKAVDKTFANGLPSMPQLFTTSAARTALDRSIATHLIRTGSFPLASVLLTESGLVLPPETGEHFQELHVILTSLGEGDMSPALTWAQANTDFLAGRSSALPFRLHRHQYLRLLLSCSTASDARSALDYARTNLTPLYPAQHADIQVLLNAVLYLPLEKLQESPYAELARDAREGAAELGPMFTREWCARMGLPNEPPLEVVADIGGGPALSVLETNRRKMAKARNEWSSVNELPVELPVPVRHRYHTVVCCPVVREPTNEENPPMLLSCGHVISKEAITRLQKGAQRVKCPYCPVESNASQALRLYF</sequence>
<evidence type="ECO:0000256" key="6">
    <source>
        <dbReference type="ARBA" id="ARBA00061136"/>
    </source>
</evidence>
<keyword evidence="5" id="KW-0862">Zinc</keyword>
<dbReference type="EMBL" id="KV417290">
    <property type="protein sequence ID" value="KZO95194.1"/>
    <property type="molecule type" value="Genomic_DNA"/>
</dbReference>
<dbReference type="InterPro" id="IPR013083">
    <property type="entry name" value="Znf_RING/FYVE/PHD"/>
</dbReference>
<evidence type="ECO:0000256" key="5">
    <source>
        <dbReference type="ARBA" id="ARBA00022833"/>
    </source>
</evidence>
<reference evidence="13 14" key="1">
    <citation type="journal article" date="2016" name="Mol. Biol. Evol.">
        <title>Comparative Genomics of Early-Diverging Mushroom-Forming Fungi Provides Insights into the Origins of Lignocellulose Decay Capabilities.</title>
        <authorList>
            <person name="Nagy L.G."/>
            <person name="Riley R."/>
            <person name="Tritt A."/>
            <person name="Adam C."/>
            <person name="Daum C."/>
            <person name="Floudas D."/>
            <person name="Sun H."/>
            <person name="Yadav J.S."/>
            <person name="Pangilinan J."/>
            <person name="Larsson K.H."/>
            <person name="Matsuura K."/>
            <person name="Barry K."/>
            <person name="Labutti K."/>
            <person name="Kuo R."/>
            <person name="Ohm R.A."/>
            <person name="Bhattacharya S.S."/>
            <person name="Shirouzu T."/>
            <person name="Yoshinaga Y."/>
            <person name="Martin F.M."/>
            <person name="Grigoriev I.V."/>
            <person name="Hibbett D.S."/>
        </authorList>
    </citation>
    <scope>NUCLEOTIDE SEQUENCE [LARGE SCALE GENOMIC DNA]</scope>
    <source>
        <strain evidence="13 14">TUFC12733</strain>
    </source>
</reference>
<dbReference type="FunFam" id="3.30.40.10:FF:000143">
    <property type="entry name" value="Regulator of gluconeogenesis Rmd5"/>
    <property type="match status" value="1"/>
</dbReference>
<evidence type="ECO:0000256" key="7">
    <source>
        <dbReference type="ARBA" id="ARBA00075398"/>
    </source>
</evidence>
<dbReference type="GO" id="GO:0061630">
    <property type="term" value="F:ubiquitin protein ligase activity"/>
    <property type="evidence" value="ECO:0007669"/>
    <property type="project" value="InterPro"/>
</dbReference>
<evidence type="ECO:0000313" key="13">
    <source>
        <dbReference type="EMBL" id="KZO95194.1"/>
    </source>
</evidence>
<feature type="domain" description="CTLH" evidence="11">
    <location>
        <begin position="167"/>
        <end position="224"/>
    </location>
</feature>
<dbReference type="GO" id="GO:0043161">
    <property type="term" value="P:proteasome-mediated ubiquitin-dependent protein catabolic process"/>
    <property type="evidence" value="ECO:0007669"/>
    <property type="project" value="InterPro"/>
</dbReference>
<protein>
    <recommendedName>
        <fullName evidence="8">GID complex catalytic subunit 2</fullName>
    </recommendedName>
    <alternativeName>
        <fullName evidence="7">Glucose-induced degradation protein 2</fullName>
    </alternativeName>
</protein>
<evidence type="ECO:0000259" key="12">
    <source>
        <dbReference type="PROSITE" id="PS51867"/>
    </source>
</evidence>
<evidence type="ECO:0000256" key="3">
    <source>
        <dbReference type="ARBA" id="ARBA00022723"/>
    </source>
</evidence>
<dbReference type="STRING" id="1330018.A0A167L006"/>
<gene>
    <name evidence="13" type="ORF">CALVIDRAFT_500452</name>
</gene>
<dbReference type="OrthoDB" id="1933281at2759"/>
<dbReference type="GO" id="GO:0034657">
    <property type="term" value="C:GID complex"/>
    <property type="evidence" value="ECO:0007669"/>
    <property type="project" value="TreeGrafter"/>
</dbReference>
<evidence type="ECO:0000259" key="11">
    <source>
        <dbReference type="PROSITE" id="PS50897"/>
    </source>
</evidence>
<evidence type="ECO:0000256" key="4">
    <source>
        <dbReference type="ARBA" id="ARBA00022771"/>
    </source>
</evidence>
<dbReference type="InterPro" id="IPR045098">
    <property type="entry name" value="Fyv10_fam"/>
</dbReference>
<dbReference type="Pfam" id="PF10607">
    <property type="entry name" value="CTLH"/>
    <property type="match status" value="1"/>
</dbReference>
<dbReference type="CDD" id="cd16652">
    <property type="entry name" value="dRING_Rmd5p-like"/>
    <property type="match status" value="1"/>
</dbReference>
<keyword evidence="4 9" id="KW-0863">Zinc-finger</keyword>
<keyword evidence="2" id="KW-0963">Cytoplasm</keyword>
<dbReference type="GO" id="GO:0005737">
    <property type="term" value="C:cytoplasm"/>
    <property type="evidence" value="ECO:0007669"/>
    <property type="project" value="UniProtKB-SubCell"/>
</dbReference>
<dbReference type="AlphaFoldDB" id="A0A167L006"/>
<dbReference type="InterPro" id="IPR024964">
    <property type="entry name" value="CTLH/CRA"/>
</dbReference>
<dbReference type="InterPro" id="IPR027370">
    <property type="entry name" value="Znf-RING_euk"/>
</dbReference>
<evidence type="ECO:0000256" key="9">
    <source>
        <dbReference type="PROSITE-ProRule" id="PRU01215"/>
    </source>
</evidence>
<dbReference type="PANTHER" id="PTHR12170">
    <property type="entry name" value="MACROPHAGE ERYTHROBLAST ATTACHER-RELATED"/>
    <property type="match status" value="1"/>
</dbReference>
<feature type="compositionally biased region" description="Low complexity" evidence="10">
    <location>
        <begin position="17"/>
        <end position="37"/>
    </location>
</feature>
<dbReference type="InterPro" id="IPR037683">
    <property type="entry name" value="Rmd5_dRing"/>
</dbReference>
<feature type="domain" description="RING-Gid-type" evidence="12">
    <location>
        <begin position="355"/>
        <end position="397"/>
    </location>
</feature>
<dbReference type="Gene3D" id="3.30.40.10">
    <property type="entry name" value="Zinc/RING finger domain, C3HC4 (zinc finger)"/>
    <property type="match status" value="1"/>
</dbReference>
<name>A0A167L006_CALVF</name>
<dbReference type="Pfam" id="PF13445">
    <property type="entry name" value="zf-RING_UBOX"/>
    <property type="match status" value="1"/>
</dbReference>
<keyword evidence="3" id="KW-0479">Metal-binding</keyword>
<dbReference type="PROSITE" id="PS50897">
    <property type="entry name" value="CTLH"/>
    <property type="match status" value="1"/>
</dbReference>
<evidence type="ECO:0000256" key="10">
    <source>
        <dbReference type="SAM" id="MobiDB-lite"/>
    </source>
</evidence>
<dbReference type="GO" id="GO:0005634">
    <property type="term" value="C:nucleus"/>
    <property type="evidence" value="ECO:0007669"/>
    <property type="project" value="TreeGrafter"/>
</dbReference>
<comment type="similarity">
    <text evidence="6">Belongs to the RMD5/GID2 family.</text>
</comment>